<dbReference type="InterPro" id="IPR029058">
    <property type="entry name" value="AB_hydrolase_fold"/>
</dbReference>
<feature type="domain" description="AB hydrolase-1" evidence="1">
    <location>
        <begin position="14"/>
        <end position="212"/>
    </location>
</feature>
<name>A0AAN0K7H3_9ACTN</name>
<dbReference type="Gene3D" id="3.40.50.1820">
    <property type="entry name" value="alpha/beta hydrolase"/>
    <property type="match status" value="1"/>
</dbReference>
<evidence type="ECO:0000259" key="1">
    <source>
        <dbReference type="Pfam" id="PF12697"/>
    </source>
</evidence>
<evidence type="ECO:0000313" key="3">
    <source>
        <dbReference type="Proteomes" id="UP001431656"/>
    </source>
</evidence>
<reference evidence="2" key="1">
    <citation type="journal article" date="2024" name="Int. J. Syst. Evol. Microbiol.">
        <title>Brooklawnia propionicigenes sp. nov., a facultatively anaerobic, propionate-producing bacterium isolated from a methanogenic reactor treating waste from cattle farms.</title>
        <authorList>
            <person name="Akita Y."/>
            <person name="Ueki A."/>
            <person name="Tonouchi A."/>
            <person name="Sugawara Y."/>
            <person name="Honma S."/>
            <person name="Kaku N."/>
            <person name="Ueki K."/>
        </authorList>
    </citation>
    <scope>NUCLEOTIDE SEQUENCE</scope>
    <source>
        <strain evidence="2">SH051</strain>
    </source>
</reference>
<dbReference type="GO" id="GO:0003824">
    <property type="term" value="F:catalytic activity"/>
    <property type="evidence" value="ECO:0007669"/>
    <property type="project" value="UniProtKB-ARBA"/>
</dbReference>
<dbReference type="InterPro" id="IPR000073">
    <property type="entry name" value="AB_hydrolase_1"/>
</dbReference>
<accession>A0AAN0K7H3</accession>
<dbReference type="Proteomes" id="UP001431656">
    <property type="component" value="Chromosome"/>
</dbReference>
<organism evidence="2 3">
    <name type="scientific">Brooklawnia propionicigenes</name>
    <dbReference type="NCBI Taxonomy" id="3041175"/>
    <lineage>
        <taxon>Bacteria</taxon>
        <taxon>Bacillati</taxon>
        <taxon>Actinomycetota</taxon>
        <taxon>Actinomycetes</taxon>
        <taxon>Propionibacteriales</taxon>
        <taxon>Propionibacteriaceae</taxon>
        <taxon>Brooklawnia</taxon>
    </lineage>
</organism>
<dbReference type="Pfam" id="PF12697">
    <property type="entry name" value="Abhydrolase_6"/>
    <property type="match status" value="1"/>
</dbReference>
<dbReference type="RefSeq" id="WP_286265097.1">
    <property type="nucleotide sequence ID" value="NZ_AP028056.1"/>
</dbReference>
<proteinExistence type="predicted"/>
<sequence length="267" mass="29690">MGFHHFGADSAPTLLLVHGADTTWERSFSRAIPLLSRHFHVVAYGMSGFDSTEDTTFRNARAEAERIIGFIDSELDGMLTCLYAHSLGCQTATYVAHHERVLTTILDGAVYANTGSFTPAMARLEEPLARFLASDTLRKIASFTGLPVLSGGVSDAIYLGASRQSYRNTAWSNLAWSADLHTLEPRPQARVHLWWGERERRAVRPTQRLMTRIFPSLQSKEFRGFSHGDLCARHPELLTQEITVVARSHTESGPQDQSAQVDHSPGR</sequence>
<dbReference type="AlphaFoldDB" id="A0AAN0K7H3"/>
<dbReference type="EMBL" id="AP028056">
    <property type="protein sequence ID" value="BEH03003.1"/>
    <property type="molecule type" value="Genomic_DNA"/>
</dbReference>
<gene>
    <name evidence="2" type="ORF">brsh051_22840</name>
</gene>
<dbReference type="KEGG" id="broo:brsh051_22840"/>
<protein>
    <recommendedName>
        <fullName evidence="1">AB hydrolase-1 domain-containing protein</fullName>
    </recommendedName>
</protein>
<evidence type="ECO:0000313" key="2">
    <source>
        <dbReference type="EMBL" id="BEH03003.1"/>
    </source>
</evidence>
<keyword evidence="3" id="KW-1185">Reference proteome</keyword>
<dbReference type="SUPFAM" id="SSF53474">
    <property type="entry name" value="alpha/beta-Hydrolases"/>
    <property type="match status" value="1"/>
</dbReference>